<name>C8VWN3_DESAS</name>
<evidence type="ECO:0000256" key="10">
    <source>
        <dbReference type="ARBA" id="ARBA00038093"/>
    </source>
</evidence>
<keyword evidence="4" id="KW-1277">Toxin-antitoxin system</keyword>
<dbReference type="GO" id="GO:0046872">
    <property type="term" value="F:metal ion binding"/>
    <property type="evidence" value="ECO:0007669"/>
    <property type="project" value="UniProtKB-KW"/>
</dbReference>
<dbReference type="HOGENOM" id="CLU_1683719_0_0_9"/>
<evidence type="ECO:0000256" key="8">
    <source>
        <dbReference type="ARBA" id="ARBA00022833"/>
    </source>
</evidence>
<evidence type="ECO:0000256" key="4">
    <source>
        <dbReference type="ARBA" id="ARBA00022649"/>
    </source>
</evidence>
<evidence type="ECO:0000256" key="5">
    <source>
        <dbReference type="ARBA" id="ARBA00022722"/>
    </source>
</evidence>
<dbReference type="KEGG" id="dae:Dtox_3688"/>
<evidence type="ECO:0000313" key="12">
    <source>
        <dbReference type="EMBL" id="ACV64397.1"/>
    </source>
</evidence>
<comment type="cofactor">
    <cofactor evidence="1">
        <name>Mg(2+)</name>
        <dbReference type="ChEBI" id="CHEBI:18420"/>
    </cofactor>
</comment>
<dbReference type="InterPro" id="IPR057247">
    <property type="entry name" value="CARBOXYPEPT_ZN_2"/>
</dbReference>
<proteinExistence type="inferred from homology"/>
<dbReference type="Pfam" id="PF01850">
    <property type="entry name" value="PIN"/>
    <property type="match status" value="1"/>
</dbReference>
<dbReference type="Gene3D" id="3.40.50.1010">
    <property type="entry name" value="5'-nuclease"/>
    <property type="match status" value="1"/>
</dbReference>
<keyword evidence="5" id="KW-0540">Nuclease</keyword>
<evidence type="ECO:0000256" key="6">
    <source>
        <dbReference type="ARBA" id="ARBA00022723"/>
    </source>
</evidence>
<keyword evidence="8" id="KW-0862">Zinc</keyword>
<dbReference type="OrthoDB" id="5368631at2"/>
<evidence type="ECO:0000256" key="9">
    <source>
        <dbReference type="ARBA" id="ARBA00022842"/>
    </source>
</evidence>
<evidence type="ECO:0000313" key="13">
    <source>
        <dbReference type="Proteomes" id="UP000002217"/>
    </source>
</evidence>
<dbReference type="STRING" id="485916.Dtox_3688"/>
<feature type="domain" description="PIN" evidence="11">
    <location>
        <begin position="4"/>
        <end position="131"/>
    </location>
</feature>
<evidence type="ECO:0000256" key="2">
    <source>
        <dbReference type="ARBA" id="ARBA00001947"/>
    </source>
</evidence>
<sequence length="156" mass="18321">MSGILLDTVIIIDFLRAFRSSRPKSKEHKYHSEKAIELIEDLIEKRIPRYISCHTIKELLQYPYISEQEEARIDTMLPQFIKILPTTMKVAKVAGYFSRQSAEYREHHIEDCYIAAAAVTYNLSLYTRNPDDYKYVEHANLKVTVPYQYQPSVSRD</sequence>
<dbReference type="Proteomes" id="UP000002217">
    <property type="component" value="Chromosome"/>
</dbReference>
<protein>
    <submittedName>
        <fullName evidence="12">PilT protein domain protein</fullName>
    </submittedName>
</protein>
<comment type="similarity">
    <text evidence="3">Belongs to the peptidase M14 family.</text>
</comment>
<dbReference type="PANTHER" id="PTHR33653:SF1">
    <property type="entry name" value="RIBONUCLEASE VAPC2"/>
    <property type="match status" value="1"/>
</dbReference>
<evidence type="ECO:0000256" key="3">
    <source>
        <dbReference type="ARBA" id="ARBA00005988"/>
    </source>
</evidence>
<dbReference type="InterPro" id="IPR029060">
    <property type="entry name" value="PIN-like_dom_sf"/>
</dbReference>
<dbReference type="InterPro" id="IPR002716">
    <property type="entry name" value="PIN_dom"/>
</dbReference>
<dbReference type="InterPro" id="IPR050556">
    <property type="entry name" value="Type_II_TA_system_RNase"/>
</dbReference>
<keyword evidence="13" id="KW-1185">Reference proteome</keyword>
<keyword evidence="6" id="KW-0479">Metal-binding</keyword>
<dbReference type="AlphaFoldDB" id="C8VWN3"/>
<accession>C8VWN3</accession>
<keyword evidence="9" id="KW-0460">Magnesium</keyword>
<evidence type="ECO:0000259" key="11">
    <source>
        <dbReference type="Pfam" id="PF01850"/>
    </source>
</evidence>
<dbReference type="GO" id="GO:0004518">
    <property type="term" value="F:nuclease activity"/>
    <property type="evidence" value="ECO:0007669"/>
    <property type="project" value="UniProtKB-KW"/>
</dbReference>
<dbReference type="PROSITE" id="PS00133">
    <property type="entry name" value="CARBOXYPEPT_ZN_2"/>
    <property type="match status" value="1"/>
</dbReference>
<dbReference type="PANTHER" id="PTHR33653">
    <property type="entry name" value="RIBONUCLEASE VAPC2"/>
    <property type="match status" value="1"/>
</dbReference>
<dbReference type="GO" id="GO:0016787">
    <property type="term" value="F:hydrolase activity"/>
    <property type="evidence" value="ECO:0007669"/>
    <property type="project" value="UniProtKB-KW"/>
</dbReference>
<organism evidence="12 13">
    <name type="scientific">Desulfofarcimen acetoxidans (strain ATCC 49208 / DSM 771 / KCTC 5769 / VKM B-1644 / 5575)</name>
    <name type="common">Desulfotomaculum acetoxidans</name>
    <dbReference type="NCBI Taxonomy" id="485916"/>
    <lineage>
        <taxon>Bacteria</taxon>
        <taxon>Bacillati</taxon>
        <taxon>Bacillota</taxon>
        <taxon>Clostridia</taxon>
        <taxon>Eubacteriales</taxon>
        <taxon>Peptococcaceae</taxon>
        <taxon>Desulfofarcimen</taxon>
    </lineage>
</organism>
<dbReference type="SUPFAM" id="SSF88723">
    <property type="entry name" value="PIN domain-like"/>
    <property type="match status" value="1"/>
</dbReference>
<reference evidence="12 13" key="1">
    <citation type="journal article" date="2009" name="Stand. Genomic Sci.">
        <title>Complete genome sequence of Desulfotomaculum acetoxidans type strain (5575).</title>
        <authorList>
            <person name="Spring S."/>
            <person name="Lapidus A."/>
            <person name="Schroder M."/>
            <person name="Gleim D."/>
            <person name="Sims D."/>
            <person name="Meincke L."/>
            <person name="Glavina Del Rio T."/>
            <person name="Tice H."/>
            <person name="Copeland A."/>
            <person name="Cheng J.F."/>
            <person name="Lucas S."/>
            <person name="Chen F."/>
            <person name="Nolan M."/>
            <person name="Bruce D."/>
            <person name="Goodwin L."/>
            <person name="Pitluck S."/>
            <person name="Ivanova N."/>
            <person name="Mavromatis K."/>
            <person name="Mikhailova N."/>
            <person name="Pati A."/>
            <person name="Chen A."/>
            <person name="Palaniappan K."/>
            <person name="Land M."/>
            <person name="Hauser L."/>
            <person name="Chang Y.J."/>
            <person name="Jeffries C.D."/>
            <person name="Chain P."/>
            <person name="Saunders E."/>
            <person name="Brettin T."/>
            <person name="Detter J.C."/>
            <person name="Goker M."/>
            <person name="Bristow J."/>
            <person name="Eisen J.A."/>
            <person name="Markowitz V."/>
            <person name="Hugenholtz P."/>
            <person name="Kyrpides N.C."/>
            <person name="Klenk H.P."/>
            <person name="Han C."/>
        </authorList>
    </citation>
    <scope>NUCLEOTIDE SEQUENCE [LARGE SCALE GENOMIC DNA]</scope>
    <source>
        <strain evidence="13">ATCC 49208 / DSM 771 / VKM B-1644</strain>
    </source>
</reference>
<evidence type="ECO:0000256" key="1">
    <source>
        <dbReference type="ARBA" id="ARBA00001946"/>
    </source>
</evidence>
<keyword evidence="7" id="KW-0378">Hydrolase</keyword>
<comment type="cofactor">
    <cofactor evidence="2">
        <name>Zn(2+)</name>
        <dbReference type="ChEBI" id="CHEBI:29105"/>
    </cofactor>
</comment>
<evidence type="ECO:0000256" key="7">
    <source>
        <dbReference type="ARBA" id="ARBA00022801"/>
    </source>
</evidence>
<dbReference type="RefSeq" id="WP_015759083.1">
    <property type="nucleotide sequence ID" value="NC_013216.1"/>
</dbReference>
<dbReference type="EMBL" id="CP001720">
    <property type="protein sequence ID" value="ACV64397.1"/>
    <property type="molecule type" value="Genomic_DNA"/>
</dbReference>
<gene>
    <name evidence="12" type="ordered locus">Dtox_3688</name>
</gene>
<comment type="similarity">
    <text evidence="10">Belongs to the PINc/VapC protein family.</text>
</comment>